<sequence length="309" mass="36103">MKTEIKSEFSSAIEVLKTILIFGGVVFAFVINICYLAIERDFAIKTAYMTLEHPHLFTQEEKLAAVSTLSENLITAKNRFQLVIHEKDLQLIQLYFNCEKQLQTKLKELLTLKLGDDSPEKWEKIFVTKFPRRGNILYMHDIENFILFYSWFMSLSSLIFLSQILNKQHVREYLASCFKKKRYFFPITTILAYPPILKFMSVWLGREFSALSIQLSALVITIVVSTILFSLISKNFSGKNLYEAGICLLILSLLLQSLSIIIREDMVYHYFGKPSINYLLYFSWFLFMILPVYLCEQYFLNKKNAKLNG</sequence>
<protein>
    <submittedName>
        <fullName evidence="2">Uncharacterized protein</fullName>
    </submittedName>
</protein>
<dbReference type="RefSeq" id="WP_151971468.1">
    <property type="nucleotide sequence ID" value="NZ_AP019860.1"/>
</dbReference>
<keyword evidence="1" id="KW-0472">Membrane</keyword>
<feature type="transmembrane region" description="Helical" evidence="1">
    <location>
        <begin position="244"/>
        <end position="263"/>
    </location>
</feature>
<keyword evidence="1" id="KW-1133">Transmembrane helix</keyword>
<evidence type="ECO:0000313" key="3">
    <source>
        <dbReference type="Proteomes" id="UP000326354"/>
    </source>
</evidence>
<dbReference type="AlphaFoldDB" id="A0A5S9IUN6"/>
<gene>
    <name evidence="2" type="ORF">UABAM_05859</name>
</gene>
<feature type="transmembrane region" description="Helical" evidence="1">
    <location>
        <begin position="145"/>
        <end position="162"/>
    </location>
</feature>
<evidence type="ECO:0000313" key="2">
    <source>
        <dbReference type="EMBL" id="BBM87450.1"/>
    </source>
</evidence>
<accession>A0A5S9IUN6</accession>
<feature type="transmembrane region" description="Helical" evidence="1">
    <location>
        <begin position="275"/>
        <end position="294"/>
    </location>
</feature>
<reference evidence="2 3" key="1">
    <citation type="submission" date="2019-08" db="EMBL/GenBank/DDBJ databases">
        <title>Complete genome sequence of Candidatus Uab amorphum.</title>
        <authorList>
            <person name="Shiratori T."/>
            <person name="Suzuki S."/>
            <person name="Kakizawa Y."/>
            <person name="Ishida K."/>
        </authorList>
    </citation>
    <scope>NUCLEOTIDE SEQUENCE [LARGE SCALE GENOMIC DNA]</scope>
    <source>
        <strain evidence="2 3">SRT547</strain>
    </source>
</reference>
<feature type="transmembrane region" description="Helical" evidence="1">
    <location>
        <begin position="183"/>
        <end position="205"/>
    </location>
</feature>
<dbReference type="KEGG" id="uam:UABAM_05859"/>
<keyword evidence="3" id="KW-1185">Reference proteome</keyword>
<dbReference type="Proteomes" id="UP000326354">
    <property type="component" value="Chromosome"/>
</dbReference>
<dbReference type="EMBL" id="AP019860">
    <property type="protein sequence ID" value="BBM87450.1"/>
    <property type="molecule type" value="Genomic_DNA"/>
</dbReference>
<name>A0A5S9IUN6_UABAM</name>
<evidence type="ECO:0000256" key="1">
    <source>
        <dbReference type="SAM" id="Phobius"/>
    </source>
</evidence>
<feature type="transmembrane region" description="Helical" evidence="1">
    <location>
        <begin position="20"/>
        <end position="38"/>
    </location>
</feature>
<proteinExistence type="predicted"/>
<feature type="transmembrane region" description="Helical" evidence="1">
    <location>
        <begin position="211"/>
        <end position="232"/>
    </location>
</feature>
<keyword evidence="1" id="KW-0812">Transmembrane</keyword>
<organism evidence="2 3">
    <name type="scientific">Uabimicrobium amorphum</name>
    <dbReference type="NCBI Taxonomy" id="2596890"/>
    <lineage>
        <taxon>Bacteria</taxon>
        <taxon>Pseudomonadati</taxon>
        <taxon>Planctomycetota</taxon>
        <taxon>Candidatus Uabimicrobiia</taxon>
        <taxon>Candidatus Uabimicrobiales</taxon>
        <taxon>Candidatus Uabimicrobiaceae</taxon>
        <taxon>Candidatus Uabimicrobium</taxon>
    </lineage>
</organism>